<name>A0ABZ1YY57_9NOCA</name>
<dbReference type="EMBL" id="CP109441">
    <property type="protein sequence ID" value="WUV46684.1"/>
    <property type="molecule type" value="Genomic_DNA"/>
</dbReference>
<keyword evidence="1" id="KW-0472">Membrane</keyword>
<gene>
    <name evidence="2" type="ORF">OG563_47990</name>
</gene>
<feature type="transmembrane region" description="Helical" evidence="1">
    <location>
        <begin position="27"/>
        <end position="48"/>
    </location>
</feature>
<dbReference type="Proteomes" id="UP001432062">
    <property type="component" value="Chromosome"/>
</dbReference>
<dbReference type="RefSeq" id="WP_329410630.1">
    <property type="nucleotide sequence ID" value="NZ_CP109441.1"/>
</dbReference>
<dbReference type="Pfam" id="PF11271">
    <property type="entry name" value="PorA"/>
    <property type="match status" value="1"/>
</dbReference>
<protein>
    <submittedName>
        <fullName evidence="2">DUF3068 domain-containing protein</fullName>
    </submittedName>
</protein>
<evidence type="ECO:0000313" key="3">
    <source>
        <dbReference type="Proteomes" id="UP001432062"/>
    </source>
</evidence>
<accession>A0ABZ1YY57</accession>
<sequence length="343" mass="37243">MTGPATAPPTPVADPVFRSRRERWPGWLALGLGTLLSATAVAIPMVVADMMIKIPAPMRLVTVAVGTGSVLDVEKLIVSGDVVVEHGVPLKVTSLAADTAPTNSAVITLRVTSEVDRTDRTGNGALLNAFVDQVSVDRFTGEPKISIPALSAFEPGQRPLATQRAGFQYKFPFDMSRRSHPYFDVISQQDTTLDYIDDHTVRDGIRLLHFRNVIDPVSLATFLPTSGRIDLAVAAGAAPTPMTLFYSADRDLWIDPVTGAVIRLDEHQRRYLATSVDDPDAITAFDGEVHFDDPTVSQMLATAKQARAQLTMLYRDAPVALGISAMAALGFGIRRWRAVRHEE</sequence>
<organism evidence="2 3">
    <name type="scientific">Nocardia vinacea</name>
    <dbReference type="NCBI Taxonomy" id="96468"/>
    <lineage>
        <taxon>Bacteria</taxon>
        <taxon>Bacillati</taxon>
        <taxon>Actinomycetota</taxon>
        <taxon>Actinomycetes</taxon>
        <taxon>Mycobacteriales</taxon>
        <taxon>Nocardiaceae</taxon>
        <taxon>Nocardia</taxon>
    </lineage>
</organism>
<keyword evidence="1" id="KW-0812">Transmembrane</keyword>
<dbReference type="InterPro" id="IPR021424">
    <property type="entry name" value="PorA"/>
</dbReference>
<evidence type="ECO:0000313" key="2">
    <source>
        <dbReference type="EMBL" id="WUV46684.1"/>
    </source>
</evidence>
<proteinExistence type="predicted"/>
<evidence type="ECO:0000256" key="1">
    <source>
        <dbReference type="SAM" id="Phobius"/>
    </source>
</evidence>
<keyword evidence="3" id="KW-1185">Reference proteome</keyword>
<reference evidence="2" key="1">
    <citation type="submission" date="2022-10" db="EMBL/GenBank/DDBJ databases">
        <title>The complete genomes of actinobacterial strains from the NBC collection.</title>
        <authorList>
            <person name="Joergensen T.S."/>
            <person name="Alvarez Arevalo M."/>
            <person name="Sterndorff E.B."/>
            <person name="Faurdal D."/>
            <person name="Vuksanovic O."/>
            <person name="Mourched A.-S."/>
            <person name="Charusanti P."/>
            <person name="Shaw S."/>
            <person name="Blin K."/>
            <person name="Weber T."/>
        </authorList>
    </citation>
    <scope>NUCLEOTIDE SEQUENCE</scope>
    <source>
        <strain evidence="2">NBC_01482</strain>
    </source>
</reference>
<keyword evidence="1" id="KW-1133">Transmembrane helix</keyword>